<dbReference type="EMBL" id="AFNU02000001">
    <property type="protein sequence ID" value="ERJ13371.1"/>
    <property type="molecule type" value="Genomic_DNA"/>
</dbReference>
<dbReference type="RefSeq" id="WP_008826522.1">
    <property type="nucleotide sequence ID" value="NZ_AFNU02000001.1"/>
</dbReference>
<evidence type="ECO:0000313" key="1">
    <source>
        <dbReference type="EMBL" id="ERJ13371.1"/>
    </source>
</evidence>
<gene>
    <name evidence="1" type="ORF">HLPCO_000022</name>
</gene>
<dbReference type="InParanoid" id="U2EFB7"/>
<organism evidence="1 2">
    <name type="scientific">Haloplasma contractile SSD-17B</name>
    <dbReference type="NCBI Taxonomy" id="1033810"/>
    <lineage>
        <taxon>Bacteria</taxon>
        <taxon>Bacillati</taxon>
        <taxon>Mycoplasmatota</taxon>
        <taxon>Mollicutes</taxon>
        <taxon>Haloplasmatales</taxon>
        <taxon>Haloplasmataceae</taxon>
        <taxon>Haloplasma</taxon>
    </lineage>
</organism>
<evidence type="ECO:0000313" key="2">
    <source>
        <dbReference type="Proteomes" id="UP000005707"/>
    </source>
</evidence>
<reference evidence="1 2" key="2">
    <citation type="journal article" date="2013" name="PLoS ONE">
        <title>INDIGO - INtegrated Data Warehouse of MIcrobial GenOmes with Examples from the Red Sea Extremophiles.</title>
        <authorList>
            <person name="Alam I."/>
            <person name="Antunes A."/>
            <person name="Kamau A.A."/>
            <person name="Ba Alawi W."/>
            <person name="Kalkatawi M."/>
            <person name="Stingl U."/>
            <person name="Bajic V.B."/>
        </authorList>
    </citation>
    <scope>NUCLEOTIDE SEQUENCE [LARGE SCALE GENOMIC DNA]</scope>
    <source>
        <strain evidence="1 2">SSD-17B</strain>
    </source>
</reference>
<dbReference type="Proteomes" id="UP000005707">
    <property type="component" value="Unassembled WGS sequence"/>
</dbReference>
<dbReference type="AlphaFoldDB" id="U2EFB7"/>
<dbReference type="STRING" id="1033810.HLPCO_000022"/>
<sequence length="153" mass="18701">MNQDQVPNQVLNYFKYNLINILDEFEFYYTNNYKNMPLYIRSLYLYFSNLAENSIIILKKNNYDPTVAEELNTIPNIYKRELSHEDIKKWLFNKKISNDQFLGLCLFPIYFYDRFLHYIKYDMEKSLNLLYINIPIIESNLTKIQQALYRTRN</sequence>
<protein>
    <submittedName>
        <fullName evidence="1">Uncharacterized protein</fullName>
    </submittedName>
</protein>
<keyword evidence="2" id="KW-1185">Reference proteome</keyword>
<proteinExistence type="predicted"/>
<dbReference type="OrthoDB" id="9868237at2"/>
<accession>U2EFB7</accession>
<name>U2EFB7_9MOLU</name>
<comment type="caution">
    <text evidence="1">The sequence shown here is derived from an EMBL/GenBank/DDBJ whole genome shotgun (WGS) entry which is preliminary data.</text>
</comment>
<reference evidence="1 2" key="1">
    <citation type="journal article" date="2011" name="J. Bacteriol.">
        <title>Genome sequence of Haloplasma contractile, an unusual contractile bacterium from a deep-sea anoxic brine lake.</title>
        <authorList>
            <person name="Antunes A."/>
            <person name="Alam I."/>
            <person name="El Dorry H."/>
            <person name="Siam R."/>
            <person name="Robertson A."/>
            <person name="Bajic V.B."/>
            <person name="Stingl U."/>
        </authorList>
    </citation>
    <scope>NUCLEOTIDE SEQUENCE [LARGE SCALE GENOMIC DNA]</scope>
    <source>
        <strain evidence="1 2">SSD-17B</strain>
    </source>
</reference>